<evidence type="ECO:0000259" key="2">
    <source>
        <dbReference type="PROSITE" id="PS51752"/>
    </source>
</evidence>
<proteinExistence type="predicted"/>
<accession>A0A4S8K528</accession>
<dbReference type="SMART" id="SM00915">
    <property type="entry name" value="Jacalin"/>
    <property type="match status" value="1"/>
</dbReference>
<dbReference type="InterPro" id="IPR001229">
    <property type="entry name" value="Jacalin-like_lectin_dom"/>
</dbReference>
<organism evidence="3 4">
    <name type="scientific">Musa balbisiana</name>
    <name type="common">Banana</name>
    <dbReference type="NCBI Taxonomy" id="52838"/>
    <lineage>
        <taxon>Eukaryota</taxon>
        <taxon>Viridiplantae</taxon>
        <taxon>Streptophyta</taxon>
        <taxon>Embryophyta</taxon>
        <taxon>Tracheophyta</taxon>
        <taxon>Spermatophyta</taxon>
        <taxon>Magnoliopsida</taxon>
        <taxon>Liliopsida</taxon>
        <taxon>Zingiberales</taxon>
        <taxon>Musaceae</taxon>
        <taxon>Musa</taxon>
    </lineage>
</organism>
<dbReference type="PROSITE" id="PS51752">
    <property type="entry name" value="JACALIN_LECTIN"/>
    <property type="match status" value="1"/>
</dbReference>
<comment type="caution">
    <text evidence="3">The sequence shown here is derived from an EMBL/GenBank/DDBJ whole genome shotgun (WGS) entry which is preliminary data.</text>
</comment>
<dbReference type="PANTHER" id="PTHR46506">
    <property type="entry name" value="OS05G0143600 PROTEIN"/>
    <property type="match status" value="1"/>
</dbReference>
<dbReference type="Gene3D" id="2.100.10.30">
    <property type="entry name" value="Jacalin-like lectin domain"/>
    <property type="match status" value="1"/>
</dbReference>
<dbReference type="SMR" id="A0A4S8K528"/>
<dbReference type="GO" id="GO:0030246">
    <property type="term" value="F:carbohydrate binding"/>
    <property type="evidence" value="ECO:0007669"/>
    <property type="project" value="UniProtKB-KW"/>
</dbReference>
<dbReference type="InterPro" id="IPR036404">
    <property type="entry name" value="Jacalin-like_lectin_dom_sf"/>
</dbReference>
<dbReference type="CDD" id="cd09612">
    <property type="entry name" value="Jacalin"/>
    <property type="match status" value="1"/>
</dbReference>
<evidence type="ECO:0000313" key="3">
    <source>
        <dbReference type="EMBL" id="THU69961.1"/>
    </source>
</evidence>
<sequence>MTESLVVQIPLQEDEYLVGIEGSVDTLSTITLVRNLTLRTNKKSYEPFGTSGGKPFSVPVATGKIIGFFRRAGALIDAIGVYLAPN</sequence>
<evidence type="ECO:0000313" key="4">
    <source>
        <dbReference type="Proteomes" id="UP000317650"/>
    </source>
</evidence>
<dbReference type="Proteomes" id="UP000317650">
    <property type="component" value="Chromosome 8"/>
</dbReference>
<protein>
    <recommendedName>
        <fullName evidence="2">Jacalin-type lectin domain-containing protein</fullName>
    </recommendedName>
</protein>
<dbReference type="SUPFAM" id="SSF51101">
    <property type="entry name" value="Mannose-binding lectins"/>
    <property type="match status" value="1"/>
</dbReference>
<dbReference type="EMBL" id="PYDT01000002">
    <property type="protein sequence ID" value="THU69961.1"/>
    <property type="molecule type" value="Genomic_DNA"/>
</dbReference>
<keyword evidence="1" id="KW-0430">Lectin</keyword>
<gene>
    <name evidence="3" type="ORF">C4D60_Mb08t19930</name>
</gene>
<feature type="domain" description="Jacalin-type lectin" evidence="2">
    <location>
        <begin position="1"/>
        <end position="85"/>
    </location>
</feature>
<evidence type="ECO:0000256" key="1">
    <source>
        <dbReference type="ARBA" id="ARBA00022734"/>
    </source>
</evidence>
<dbReference type="AlphaFoldDB" id="A0A4S8K528"/>
<dbReference type="InterPro" id="IPR033734">
    <property type="entry name" value="Jacalin-like_lectin_dom_plant"/>
</dbReference>
<dbReference type="Pfam" id="PF01419">
    <property type="entry name" value="Jacalin"/>
    <property type="match status" value="1"/>
</dbReference>
<reference evidence="3 4" key="1">
    <citation type="journal article" date="2019" name="Nat. Plants">
        <title>Genome sequencing of Musa balbisiana reveals subgenome evolution and function divergence in polyploid bananas.</title>
        <authorList>
            <person name="Yao X."/>
        </authorList>
    </citation>
    <scope>NUCLEOTIDE SEQUENCE [LARGE SCALE GENOMIC DNA]</scope>
    <source>
        <strain evidence="4">cv. DH-PKW</strain>
        <tissue evidence="3">Leaves</tissue>
    </source>
</reference>
<name>A0A4S8K528_MUSBA</name>
<keyword evidence="4" id="KW-1185">Reference proteome</keyword>
<dbReference type="STRING" id="52838.A0A4S8K528"/>